<evidence type="ECO:0000313" key="1">
    <source>
        <dbReference type="EMBL" id="CAI9699894.1"/>
    </source>
</evidence>
<protein>
    <submittedName>
        <fullName evidence="1">Uncharacterized protein</fullName>
    </submittedName>
</protein>
<dbReference type="EMBL" id="OX596104">
    <property type="protein sequence ID" value="CAI9699894.1"/>
    <property type="molecule type" value="Genomic_DNA"/>
</dbReference>
<organism evidence="1 2">
    <name type="scientific">Rangifer tarandus platyrhynchus</name>
    <name type="common">Svalbard reindeer</name>
    <dbReference type="NCBI Taxonomy" id="3082113"/>
    <lineage>
        <taxon>Eukaryota</taxon>
        <taxon>Metazoa</taxon>
        <taxon>Chordata</taxon>
        <taxon>Craniata</taxon>
        <taxon>Vertebrata</taxon>
        <taxon>Euteleostomi</taxon>
        <taxon>Mammalia</taxon>
        <taxon>Eutheria</taxon>
        <taxon>Laurasiatheria</taxon>
        <taxon>Artiodactyla</taxon>
        <taxon>Ruminantia</taxon>
        <taxon>Pecora</taxon>
        <taxon>Cervidae</taxon>
        <taxon>Odocoileinae</taxon>
        <taxon>Rangifer</taxon>
    </lineage>
</organism>
<name>A0ACB0EHQ0_RANTA</name>
<sequence>MENAILCVSSANSSLHNEVNITLDEEIPTGKTVARQPKITWVVKELDYKDPDIVPAGHIYEMTVSVFDDLHPSCTGNVNNHFGFDPTRGSNTLKLIVKNPFNFESGAKLQRQYHLVAHIIDDNLNNDKATKPKTGTAVTDIYVTRANMPPPPTTGSEVRSYGI</sequence>
<gene>
    <name evidence="1" type="ORF">MRATA1EN3_LOCUS11107</name>
</gene>
<accession>A0ACB0EHQ0</accession>
<proteinExistence type="predicted"/>
<dbReference type="Proteomes" id="UP001162501">
    <property type="component" value="Chromosome 20"/>
</dbReference>
<evidence type="ECO:0000313" key="2">
    <source>
        <dbReference type="Proteomes" id="UP001162501"/>
    </source>
</evidence>
<reference evidence="1" key="1">
    <citation type="submission" date="2023-05" db="EMBL/GenBank/DDBJ databases">
        <authorList>
            <consortium name="ELIXIR-Norway"/>
        </authorList>
    </citation>
    <scope>NUCLEOTIDE SEQUENCE</scope>
</reference>